<dbReference type="RefSeq" id="WP_073080727.1">
    <property type="nucleotide sequence ID" value="NZ_FRBL01000004.1"/>
</dbReference>
<dbReference type="InterPro" id="IPR034660">
    <property type="entry name" value="DinB/YfiT-like"/>
</dbReference>
<dbReference type="AlphaFoldDB" id="A0A1M7C0Z0"/>
<dbReference type="STRING" id="1419482.SAMN05444266_104141"/>
<name>A0A1M7C0Z0_9BACT</name>
<keyword evidence="3" id="KW-1185">Reference proteome</keyword>
<dbReference type="Proteomes" id="UP000184420">
    <property type="component" value="Unassembled WGS sequence"/>
</dbReference>
<dbReference type="Pfam" id="PF12867">
    <property type="entry name" value="DinB_2"/>
    <property type="match status" value="1"/>
</dbReference>
<feature type="domain" description="DinB-like" evidence="1">
    <location>
        <begin position="14"/>
        <end position="151"/>
    </location>
</feature>
<evidence type="ECO:0000313" key="2">
    <source>
        <dbReference type="EMBL" id="SHL60509.1"/>
    </source>
</evidence>
<reference evidence="2 3" key="1">
    <citation type="submission" date="2016-11" db="EMBL/GenBank/DDBJ databases">
        <authorList>
            <person name="Jaros S."/>
            <person name="Januszkiewicz K."/>
            <person name="Wedrychowicz H."/>
        </authorList>
    </citation>
    <scope>NUCLEOTIDE SEQUENCE [LARGE SCALE GENOMIC DNA]</scope>
    <source>
        <strain evidence="2 3">DSM 27406</strain>
    </source>
</reference>
<proteinExistence type="predicted"/>
<organism evidence="2 3">
    <name type="scientific">Chitinophaga jiangningensis</name>
    <dbReference type="NCBI Taxonomy" id="1419482"/>
    <lineage>
        <taxon>Bacteria</taxon>
        <taxon>Pseudomonadati</taxon>
        <taxon>Bacteroidota</taxon>
        <taxon>Chitinophagia</taxon>
        <taxon>Chitinophagales</taxon>
        <taxon>Chitinophagaceae</taxon>
        <taxon>Chitinophaga</taxon>
    </lineage>
</organism>
<dbReference type="SUPFAM" id="SSF109854">
    <property type="entry name" value="DinB/YfiT-like putative metalloenzymes"/>
    <property type="match status" value="1"/>
</dbReference>
<evidence type="ECO:0000259" key="1">
    <source>
        <dbReference type="Pfam" id="PF12867"/>
    </source>
</evidence>
<dbReference type="InterPro" id="IPR024775">
    <property type="entry name" value="DinB-like"/>
</dbReference>
<dbReference type="EMBL" id="FRBL01000004">
    <property type="protein sequence ID" value="SHL60509.1"/>
    <property type="molecule type" value="Genomic_DNA"/>
</dbReference>
<dbReference type="Gene3D" id="1.20.120.450">
    <property type="entry name" value="dinb family like domain"/>
    <property type="match status" value="1"/>
</dbReference>
<dbReference type="OrthoDB" id="704805at2"/>
<gene>
    <name evidence="2" type="ORF">SAMN05444266_104141</name>
</gene>
<accession>A0A1M7C0Z0</accession>
<protein>
    <submittedName>
        <fullName evidence="2">DinB superfamily protein</fullName>
    </submittedName>
</protein>
<sequence length="172" mass="19301">MTLLQQTRDAYYWTNKLLDAIPFEHWDTLPDVLETSVSWQAGHLIVSLYYHSVMVITGHQMDILKALPMQKYDQLYTAASPALATGATAPEVLREHLQLIQQKSLAVIALISPEQLTEPLAPGTGTHPIAHMKGEALDWNIKHTMWHCGQLGILKRLINGRMDFGLAPNKKP</sequence>
<evidence type="ECO:0000313" key="3">
    <source>
        <dbReference type="Proteomes" id="UP000184420"/>
    </source>
</evidence>